<comment type="caution">
    <text evidence="7">The sequence shown here is derived from an EMBL/GenBank/DDBJ whole genome shotgun (WGS) entry which is preliminary data.</text>
</comment>
<keyword evidence="3 6" id="KW-0812">Transmembrane</keyword>
<evidence type="ECO:0000256" key="1">
    <source>
        <dbReference type="ARBA" id="ARBA00004141"/>
    </source>
</evidence>
<proteinExistence type="inferred from homology"/>
<protein>
    <submittedName>
        <fullName evidence="7">Uncharacterized protein</fullName>
    </submittedName>
</protein>
<feature type="transmembrane region" description="Helical" evidence="6">
    <location>
        <begin position="21"/>
        <end position="41"/>
    </location>
</feature>
<comment type="subcellular location">
    <subcellularLocation>
        <location evidence="1">Membrane</location>
        <topology evidence="1">Multi-pass membrane protein</topology>
    </subcellularLocation>
</comment>
<feature type="transmembrane region" description="Helical" evidence="6">
    <location>
        <begin position="118"/>
        <end position="139"/>
    </location>
</feature>
<dbReference type="GO" id="GO:0033013">
    <property type="term" value="P:tetrapyrrole metabolic process"/>
    <property type="evidence" value="ECO:0007669"/>
    <property type="project" value="UniProtKB-ARBA"/>
</dbReference>
<keyword evidence="5 6" id="KW-0472">Membrane</keyword>
<dbReference type="CDD" id="cd15904">
    <property type="entry name" value="TSPO_MBR"/>
    <property type="match status" value="1"/>
</dbReference>
<name>A0A388LBY2_CHABU</name>
<dbReference type="Gramene" id="GBG79811">
    <property type="protein sequence ID" value="GBG79811"/>
    <property type="gene ID" value="CBR_g30074"/>
</dbReference>
<reference evidence="7 8" key="1">
    <citation type="journal article" date="2018" name="Cell">
        <title>The Chara Genome: Secondary Complexity and Implications for Plant Terrestrialization.</title>
        <authorList>
            <person name="Nishiyama T."/>
            <person name="Sakayama H."/>
            <person name="Vries J.D."/>
            <person name="Buschmann H."/>
            <person name="Saint-Marcoux D."/>
            <person name="Ullrich K.K."/>
            <person name="Haas F.B."/>
            <person name="Vanderstraeten L."/>
            <person name="Becker D."/>
            <person name="Lang D."/>
            <person name="Vosolsobe S."/>
            <person name="Rombauts S."/>
            <person name="Wilhelmsson P.K.I."/>
            <person name="Janitza P."/>
            <person name="Kern R."/>
            <person name="Heyl A."/>
            <person name="Rumpler F."/>
            <person name="Villalobos L.I.A.C."/>
            <person name="Clay J.M."/>
            <person name="Skokan R."/>
            <person name="Toyoda A."/>
            <person name="Suzuki Y."/>
            <person name="Kagoshima H."/>
            <person name="Schijlen E."/>
            <person name="Tajeshwar N."/>
            <person name="Catarino B."/>
            <person name="Hetherington A.J."/>
            <person name="Saltykova A."/>
            <person name="Bonnot C."/>
            <person name="Breuninger H."/>
            <person name="Symeonidi A."/>
            <person name="Radhakrishnan G.V."/>
            <person name="Van Nieuwerburgh F."/>
            <person name="Deforce D."/>
            <person name="Chang C."/>
            <person name="Karol K.G."/>
            <person name="Hedrich R."/>
            <person name="Ulvskov P."/>
            <person name="Glockner G."/>
            <person name="Delwiche C.F."/>
            <person name="Petrasek J."/>
            <person name="Van de Peer Y."/>
            <person name="Friml J."/>
            <person name="Beilby M."/>
            <person name="Dolan L."/>
            <person name="Kohara Y."/>
            <person name="Sugano S."/>
            <person name="Fujiyama A."/>
            <person name="Delaux P.-M."/>
            <person name="Quint M."/>
            <person name="TheiBen G."/>
            <person name="Hagemann M."/>
            <person name="Harholt J."/>
            <person name="Dunand C."/>
            <person name="Zachgo S."/>
            <person name="Langdale J."/>
            <person name="Maumus F."/>
            <person name="Straeten D.V.D."/>
            <person name="Gould S.B."/>
            <person name="Rensing S.A."/>
        </authorList>
    </citation>
    <scope>NUCLEOTIDE SEQUENCE [LARGE SCALE GENOMIC DNA]</scope>
    <source>
        <strain evidence="7 8">S276</strain>
    </source>
</reference>
<dbReference type="OMA" id="WSWLFFG"/>
<sequence>MGGSFYESLLGKGTQLTKGEYISLAIAIAIPIGQSLISTLFGGADEWYTKLKKPWFTPPNWAFPVVWMTLFTLMGIASWRIWLQGGFAAQACPLGLYAFQLVLNFFWSPIFFGLHLMGWALLEISILWGSVVACIVAFYKVDPIAGYLLVPYIMWLSLASLLNYSIWAENSLKVD</sequence>
<dbReference type="Pfam" id="PF03073">
    <property type="entry name" value="TspO_MBR"/>
    <property type="match status" value="1"/>
</dbReference>
<dbReference type="AlphaFoldDB" id="A0A388LBY2"/>
<feature type="transmembrane region" description="Helical" evidence="6">
    <location>
        <begin position="94"/>
        <end position="112"/>
    </location>
</feature>
<evidence type="ECO:0000256" key="2">
    <source>
        <dbReference type="ARBA" id="ARBA00007524"/>
    </source>
</evidence>
<dbReference type="PANTHER" id="PTHR10057:SF0">
    <property type="entry name" value="TRANSLOCATOR PROTEIN"/>
    <property type="match status" value="1"/>
</dbReference>
<evidence type="ECO:0000313" key="8">
    <source>
        <dbReference type="Proteomes" id="UP000265515"/>
    </source>
</evidence>
<dbReference type="InterPro" id="IPR004307">
    <property type="entry name" value="TspO_MBR"/>
</dbReference>
<keyword evidence="4 6" id="KW-1133">Transmembrane helix</keyword>
<evidence type="ECO:0000256" key="4">
    <source>
        <dbReference type="ARBA" id="ARBA00022989"/>
    </source>
</evidence>
<dbReference type="Proteomes" id="UP000265515">
    <property type="component" value="Unassembled WGS sequence"/>
</dbReference>
<dbReference type="Gene3D" id="1.20.1260.100">
    <property type="entry name" value="TspO/MBR protein"/>
    <property type="match status" value="1"/>
</dbReference>
<evidence type="ECO:0000313" key="7">
    <source>
        <dbReference type="EMBL" id="GBG79811.1"/>
    </source>
</evidence>
<dbReference type="GO" id="GO:0016020">
    <property type="term" value="C:membrane"/>
    <property type="evidence" value="ECO:0007669"/>
    <property type="project" value="UniProtKB-SubCell"/>
</dbReference>
<keyword evidence="8" id="KW-1185">Reference proteome</keyword>
<dbReference type="FunFam" id="1.20.1260.100:FF:000001">
    <property type="entry name" value="translocator protein 2"/>
    <property type="match status" value="1"/>
</dbReference>
<evidence type="ECO:0000256" key="5">
    <source>
        <dbReference type="ARBA" id="ARBA00023136"/>
    </source>
</evidence>
<gene>
    <name evidence="7" type="ORF">CBR_g30074</name>
</gene>
<feature type="transmembrane region" description="Helical" evidence="6">
    <location>
        <begin position="146"/>
        <end position="167"/>
    </location>
</feature>
<dbReference type="STRING" id="69332.A0A388LBY2"/>
<dbReference type="PANTHER" id="PTHR10057">
    <property type="entry name" value="PERIPHERAL-TYPE BENZODIAZEPINE RECEPTOR"/>
    <property type="match status" value="1"/>
</dbReference>
<dbReference type="PIRSF" id="PIRSF005859">
    <property type="entry name" value="PBR"/>
    <property type="match status" value="1"/>
</dbReference>
<dbReference type="EMBL" id="BFEA01000328">
    <property type="protein sequence ID" value="GBG79811.1"/>
    <property type="molecule type" value="Genomic_DNA"/>
</dbReference>
<evidence type="ECO:0000256" key="6">
    <source>
        <dbReference type="SAM" id="Phobius"/>
    </source>
</evidence>
<feature type="transmembrane region" description="Helical" evidence="6">
    <location>
        <begin position="61"/>
        <end position="82"/>
    </location>
</feature>
<organism evidence="7 8">
    <name type="scientific">Chara braunii</name>
    <name type="common">Braun's stonewort</name>
    <dbReference type="NCBI Taxonomy" id="69332"/>
    <lineage>
        <taxon>Eukaryota</taxon>
        <taxon>Viridiplantae</taxon>
        <taxon>Streptophyta</taxon>
        <taxon>Charophyceae</taxon>
        <taxon>Charales</taxon>
        <taxon>Characeae</taxon>
        <taxon>Chara</taxon>
    </lineage>
</organism>
<evidence type="ECO:0000256" key="3">
    <source>
        <dbReference type="ARBA" id="ARBA00022692"/>
    </source>
</evidence>
<accession>A0A388LBY2</accession>
<dbReference type="InterPro" id="IPR038330">
    <property type="entry name" value="TspO/MBR-related_sf"/>
</dbReference>
<dbReference type="OrthoDB" id="8841220at2759"/>
<comment type="similarity">
    <text evidence="2">Belongs to the TspO/BZRP family.</text>
</comment>